<name>A0A8C7F0U9_ONCKI</name>
<keyword evidence="2" id="KW-1133">Transmembrane helix</keyword>
<dbReference type="SUPFAM" id="SSF52058">
    <property type="entry name" value="L domain-like"/>
    <property type="match status" value="1"/>
</dbReference>
<feature type="transmembrane region" description="Helical" evidence="2">
    <location>
        <begin position="211"/>
        <end position="229"/>
    </location>
</feature>
<evidence type="ECO:0000256" key="1">
    <source>
        <dbReference type="SAM" id="MobiDB-lite"/>
    </source>
</evidence>
<dbReference type="PANTHER" id="PTHR22708:SF0">
    <property type="entry name" value="LEUCINE-RICH REPEAT-CONTAINING PROTEIN 56"/>
    <property type="match status" value="1"/>
</dbReference>
<dbReference type="PANTHER" id="PTHR22708">
    <property type="entry name" value="LEUCINE-RICH REPEAT-CONTAINING PROTEIN 56"/>
    <property type="match status" value="1"/>
</dbReference>
<protein>
    <recommendedName>
        <fullName evidence="5">Leucine rich repeat containing 56</fullName>
    </recommendedName>
</protein>
<dbReference type="InterPro" id="IPR032675">
    <property type="entry name" value="LRR_dom_sf"/>
</dbReference>
<keyword evidence="2" id="KW-0472">Membrane</keyword>
<dbReference type="Ensembl" id="ENSOKIT00005005175.1">
    <property type="protein sequence ID" value="ENSOKIP00005004849.1"/>
    <property type="gene ID" value="ENSOKIG00005002289.1"/>
</dbReference>
<evidence type="ECO:0008006" key="5">
    <source>
        <dbReference type="Google" id="ProtNLM"/>
    </source>
</evidence>
<feature type="compositionally biased region" description="Low complexity" evidence="1">
    <location>
        <begin position="251"/>
        <end position="270"/>
    </location>
</feature>
<dbReference type="InterPro" id="IPR040091">
    <property type="entry name" value="LRRC56"/>
</dbReference>
<keyword evidence="4" id="KW-1185">Reference proteome</keyword>
<keyword evidence="2" id="KW-0812">Transmembrane</keyword>
<evidence type="ECO:0000313" key="4">
    <source>
        <dbReference type="Proteomes" id="UP000694557"/>
    </source>
</evidence>
<proteinExistence type="predicted"/>
<reference evidence="3" key="2">
    <citation type="submission" date="2025-09" db="UniProtKB">
        <authorList>
            <consortium name="Ensembl"/>
        </authorList>
    </citation>
    <scope>IDENTIFICATION</scope>
</reference>
<reference evidence="3" key="1">
    <citation type="submission" date="2025-08" db="UniProtKB">
        <authorList>
            <consortium name="Ensembl"/>
        </authorList>
    </citation>
    <scope>IDENTIFICATION</scope>
</reference>
<dbReference type="Gene3D" id="3.80.10.10">
    <property type="entry name" value="Ribonuclease Inhibitor"/>
    <property type="match status" value="1"/>
</dbReference>
<accession>A0A8C7F0U9</accession>
<dbReference type="GeneTree" id="ENSGT00390000001545"/>
<sequence length="315" mass="34940">MGHFWDLLFETWDQHFTCGIYIFPFSLLMFCCDNSTLASGSWLCRDLGTTLSHLQVLWISHCSLADLDGVPSSSLKELYVAYNRVSDLSQVSMLENLQLLDLEGNDVDDLVQVQYLGRHSQLRTLTLEGNTVCMHPHPNATQGYCYRLAVRELVQPLHYLDYMCAEEKAGPCCTSSMGEDWALLRESIKDGSCVEMAQGVCVCLFASIRPLILLCIVLLYMFPLLCLAIKERAASVSAYSRPSSGQRLANSLSSSHPSSRPVSASVPGPSQQLTPDPFLGRDPYQGLDPEPSLLPGPDPVLLMQVQPLWTQTLAF</sequence>
<feature type="region of interest" description="Disordered" evidence="1">
    <location>
        <begin position="247"/>
        <end position="281"/>
    </location>
</feature>
<dbReference type="Proteomes" id="UP000694557">
    <property type="component" value="Unassembled WGS sequence"/>
</dbReference>
<organism evidence="3 4">
    <name type="scientific">Oncorhynchus kisutch</name>
    <name type="common">Coho salmon</name>
    <name type="synonym">Salmo kisutch</name>
    <dbReference type="NCBI Taxonomy" id="8019"/>
    <lineage>
        <taxon>Eukaryota</taxon>
        <taxon>Metazoa</taxon>
        <taxon>Chordata</taxon>
        <taxon>Craniata</taxon>
        <taxon>Vertebrata</taxon>
        <taxon>Euteleostomi</taxon>
        <taxon>Actinopterygii</taxon>
        <taxon>Neopterygii</taxon>
        <taxon>Teleostei</taxon>
        <taxon>Protacanthopterygii</taxon>
        <taxon>Salmoniformes</taxon>
        <taxon>Salmonidae</taxon>
        <taxon>Salmoninae</taxon>
        <taxon>Oncorhynchus</taxon>
    </lineage>
</organism>
<evidence type="ECO:0000256" key="2">
    <source>
        <dbReference type="SAM" id="Phobius"/>
    </source>
</evidence>
<evidence type="ECO:0000313" key="3">
    <source>
        <dbReference type="Ensembl" id="ENSOKIP00005004849.1"/>
    </source>
</evidence>
<dbReference type="AlphaFoldDB" id="A0A8C7F0U9"/>